<reference evidence="1" key="1">
    <citation type="submission" date="2020-05" db="EMBL/GenBank/DDBJ databases">
        <authorList>
            <person name="Chiriac C."/>
            <person name="Salcher M."/>
            <person name="Ghai R."/>
            <person name="Kavagutti S V."/>
        </authorList>
    </citation>
    <scope>NUCLEOTIDE SEQUENCE</scope>
</reference>
<gene>
    <name evidence="1" type="ORF">UFOPK3564_04162</name>
</gene>
<proteinExistence type="predicted"/>
<organism evidence="1">
    <name type="scientific">freshwater metagenome</name>
    <dbReference type="NCBI Taxonomy" id="449393"/>
    <lineage>
        <taxon>unclassified sequences</taxon>
        <taxon>metagenomes</taxon>
        <taxon>ecological metagenomes</taxon>
    </lineage>
</organism>
<sequence>MIGPGESCDFAVGRMPVRLTRPTVGLSATTPALPAGAIICAVSVDVSVPTVIAARPVEVAAAAPADEPGHGFHVSIGRSTWPPSDE</sequence>
<evidence type="ECO:0000313" key="1">
    <source>
        <dbReference type="EMBL" id="CAB4962512.1"/>
    </source>
</evidence>
<accession>A0A6J7L6J4</accession>
<dbReference type="AlphaFoldDB" id="A0A6J7L6J4"/>
<name>A0A6J7L6J4_9ZZZZ</name>
<dbReference type="EMBL" id="CAFBMK010000517">
    <property type="protein sequence ID" value="CAB4962512.1"/>
    <property type="molecule type" value="Genomic_DNA"/>
</dbReference>
<protein>
    <submittedName>
        <fullName evidence="1">Unannotated protein</fullName>
    </submittedName>
</protein>